<gene>
    <name evidence="1" type="ORF">BTMF_LOCUS1141</name>
</gene>
<proteinExistence type="predicted"/>
<dbReference type="WBParaSite" id="BTMF_0000181001-mRNA-1">
    <property type="protein sequence ID" value="BTMF_0000181001-mRNA-1"/>
    <property type="gene ID" value="BTMF_0000181001"/>
</dbReference>
<reference evidence="1 2" key="2">
    <citation type="submission" date="2018-11" db="EMBL/GenBank/DDBJ databases">
        <authorList>
            <consortium name="Pathogen Informatics"/>
        </authorList>
    </citation>
    <scope>NUCLEOTIDE SEQUENCE [LARGE SCALE GENOMIC DNA]</scope>
</reference>
<organism evidence="3">
    <name type="scientific">Brugia timori</name>
    <dbReference type="NCBI Taxonomy" id="42155"/>
    <lineage>
        <taxon>Eukaryota</taxon>
        <taxon>Metazoa</taxon>
        <taxon>Ecdysozoa</taxon>
        <taxon>Nematoda</taxon>
        <taxon>Chromadorea</taxon>
        <taxon>Rhabditida</taxon>
        <taxon>Spirurina</taxon>
        <taxon>Spiruromorpha</taxon>
        <taxon>Filarioidea</taxon>
        <taxon>Onchocercidae</taxon>
        <taxon>Brugia</taxon>
    </lineage>
</organism>
<evidence type="ECO:0000313" key="3">
    <source>
        <dbReference type="WBParaSite" id="BTMF_0000181001-mRNA-1"/>
    </source>
</evidence>
<reference evidence="3" key="1">
    <citation type="submission" date="2017-02" db="UniProtKB">
        <authorList>
            <consortium name="WormBaseParasite"/>
        </authorList>
    </citation>
    <scope>IDENTIFICATION</scope>
</reference>
<dbReference type="EMBL" id="UZAG01000781">
    <property type="protein sequence ID" value="VDO09519.1"/>
    <property type="molecule type" value="Genomic_DNA"/>
</dbReference>
<sequence>MESVRILHELYVPLFHGLPNKTTNLADALCKTVPHIDKLFQPDGFGDLGTLGHEPSYIIGPRLTTSIQNIDRLEVMHTPGPDEIEVVKRIPSAVDKMSILDMPFLVIIWDNSRNVPLYIARIADPVAKTTNMHVDATEELMPSDYSGKFFWKLLNPIRYVFGLGNNTKNLDR</sequence>
<evidence type="ECO:0000313" key="2">
    <source>
        <dbReference type="Proteomes" id="UP000280834"/>
    </source>
</evidence>
<keyword evidence="2" id="KW-1185">Reference proteome</keyword>
<dbReference type="Proteomes" id="UP000280834">
    <property type="component" value="Unassembled WGS sequence"/>
</dbReference>
<name>A0A0R3Q659_9BILA</name>
<protein>
    <submittedName>
        <fullName evidence="3">DUF3179 domain-containing protein</fullName>
    </submittedName>
</protein>
<evidence type="ECO:0000313" key="1">
    <source>
        <dbReference type="EMBL" id="VDO09519.1"/>
    </source>
</evidence>
<dbReference type="AlphaFoldDB" id="A0A0R3Q659"/>
<accession>A0A0R3Q659</accession>